<dbReference type="AlphaFoldDB" id="A0A7C2BL78"/>
<organism evidence="1">
    <name type="scientific">Thermosphaera aggregans</name>
    <dbReference type="NCBI Taxonomy" id="54254"/>
    <lineage>
        <taxon>Archaea</taxon>
        <taxon>Thermoproteota</taxon>
        <taxon>Thermoprotei</taxon>
        <taxon>Desulfurococcales</taxon>
        <taxon>Desulfurococcaceae</taxon>
        <taxon>Thermosphaera</taxon>
    </lineage>
</organism>
<gene>
    <name evidence="1" type="ORF">ENP55_05980</name>
</gene>
<name>A0A7C2BL78_9CREN</name>
<reference evidence="1" key="1">
    <citation type="journal article" date="2020" name="mSystems">
        <title>Genome- and Community-Level Interaction Insights into Carbon Utilization and Element Cycling Functions of Hydrothermarchaeota in Hydrothermal Sediment.</title>
        <authorList>
            <person name="Zhou Z."/>
            <person name="Liu Y."/>
            <person name="Xu W."/>
            <person name="Pan J."/>
            <person name="Luo Z.H."/>
            <person name="Li M."/>
        </authorList>
    </citation>
    <scope>NUCLEOTIDE SEQUENCE [LARGE SCALE GENOMIC DNA]</scope>
    <source>
        <strain evidence="1">SpSt-23</strain>
    </source>
</reference>
<proteinExistence type="predicted"/>
<protein>
    <submittedName>
        <fullName evidence="1">Uncharacterized protein</fullName>
    </submittedName>
</protein>
<evidence type="ECO:0000313" key="1">
    <source>
        <dbReference type="EMBL" id="HEF87811.1"/>
    </source>
</evidence>
<dbReference type="EMBL" id="DSJT01000034">
    <property type="protein sequence ID" value="HEF87811.1"/>
    <property type="molecule type" value="Genomic_DNA"/>
</dbReference>
<sequence length="118" mass="14122">MKHTRSRDPFLTISSEIGVEEASVLRFGEPVEGELAWRIRDLLVSRHDYQVLFENEEVDENECYSFAILIELRYLFYLIKTNDKSIAYLREYDEREWEKIENTLENNVSYCGMEKLND</sequence>
<comment type="caution">
    <text evidence="1">The sequence shown here is derived from an EMBL/GenBank/DDBJ whole genome shotgun (WGS) entry which is preliminary data.</text>
</comment>
<accession>A0A7C2BL78</accession>